<feature type="domain" description="DOT1" evidence="12">
    <location>
        <begin position="16"/>
        <end position="331"/>
    </location>
</feature>
<evidence type="ECO:0000256" key="4">
    <source>
        <dbReference type="ARBA" id="ARBA00022603"/>
    </source>
</evidence>
<dbReference type="AlphaFoldDB" id="E9GW11"/>
<dbReference type="Gene3D" id="1.10.260.60">
    <property type="match status" value="1"/>
</dbReference>
<dbReference type="PANTHER" id="PTHR21451:SF0">
    <property type="entry name" value="HISTONE-LYSINE N-METHYLTRANSFERASE, H3 LYSINE-79 SPECIFIC"/>
    <property type="match status" value="1"/>
</dbReference>
<dbReference type="GO" id="GO:0031151">
    <property type="term" value="F:histone H3K79 methyltransferase activity"/>
    <property type="evidence" value="ECO:0000318"/>
    <property type="project" value="GO_Central"/>
</dbReference>
<comment type="function">
    <text evidence="11">Histone methyltransferase that specifically trimethylates histone H3 to form H3K79me3. This methylation is required for telomere silencing and for the pachytene checkpoint during the meiotic cell cycle by allowing the recruitment of RAD9 to double strand breaks. Nucleosomes are preferred as substrate compared to free histone.</text>
</comment>
<dbReference type="FunFam" id="1.10.260.60:FF:000001">
    <property type="entry name" value="Histone-lysine N-methyltransferase, H3 lysine-79 specific"/>
    <property type="match status" value="1"/>
</dbReference>
<dbReference type="GO" id="GO:0032259">
    <property type="term" value="P:methylation"/>
    <property type="evidence" value="ECO:0007669"/>
    <property type="project" value="UniProtKB-KW"/>
</dbReference>
<dbReference type="STRING" id="6669.E9GW11"/>
<dbReference type="EMBL" id="GL732569">
    <property type="protein sequence ID" value="EFX76269.1"/>
    <property type="molecule type" value="Genomic_DNA"/>
</dbReference>
<comment type="subcellular location">
    <subcellularLocation>
        <location evidence="1 11">Nucleus</location>
    </subcellularLocation>
</comment>
<keyword evidence="7 11" id="KW-0156">Chromatin regulator</keyword>
<dbReference type="GO" id="GO:0006281">
    <property type="term" value="P:DNA repair"/>
    <property type="evidence" value="ECO:0000318"/>
    <property type="project" value="GO_Central"/>
</dbReference>
<reference evidence="13 14" key="1">
    <citation type="journal article" date="2011" name="Science">
        <title>The ecoresponsive genome of Daphnia pulex.</title>
        <authorList>
            <person name="Colbourne J.K."/>
            <person name="Pfrender M.E."/>
            <person name="Gilbert D."/>
            <person name="Thomas W.K."/>
            <person name="Tucker A."/>
            <person name="Oakley T.H."/>
            <person name="Tokishita S."/>
            <person name="Aerts A."/>
            <person name="Arnold G.J."/>
            <person name="Basu M.K."/>
            <person name="Bauer D.J."/>
            <person name="Caceres C.E."/>
            <person name="Carmel L."/>
            <person name="Casola C."/>
            <person name="Choi J.H."/>
            <person name="Detter J.C."/>
            <person name="Dong Q."/>
            <person name="Dusheyko S."/>
            <person name="Eads B.D."/>
            <person name="Frohlich T."/>
            <person name="Geiler-Samerotte K.A."/>
            <person name="Gerlach D."/>
            <person name="Hatcher P."/>
            <person name="Jogdeo S."/>
            <person name="Krijgsveld J."/>
            <person name="Kriventseva E.V."/>
            <person name="Kultz D."/>
            <person name="Laforsch C."/>
            <person name="Lindquist E."/>
            <person name="Lopez J."/>
            <person name="Manak J.R."/>
            <person name="Muller J."/>
            <person name="Pangilinan J."/>
            <person name="Patwardhan R.P."/>
            <person name="Pitluck S."/>
            <person name="Pritham E.J."/>
            <person name="Rechtsteiner A."/>
            <person name="Rho M."/>
            <person name="Rogozin I.B."/>
            <person name="Sakarya O."/>
            <person name="Salamov A."/>
            <person name="Schaack S."/>
            <person name="Shapiro H."/>
            <person name="Shiga Y."/>
            <person name="Skalitzky C."/>
            <person name="Smith Z."/>
            <person name="Souvorov A."/>
            <person name="Sung W."/>
            <person name="Tang Z."/>
            <person name="Tsuchiya D."/>
            <person name="Tu H."/>
            <person name="Vos H."/>
            <person name="Wang M."/>
            <person name="Wolf Y.I."/>
            <person name="Yamagata H."/>
            <person name="Yamada T."/>
            <person name="Ye Y."/>
            <person name="Shaw J.R."/>
            <person name="Andrews J."/>
            <person name="Crease T.J."/>
            <person name="Tang H."/>
            <person name="Lucas S.M."/>
            <person name="Robertson H.M."/>
            <person name="Bork P."/>
            <person name="Koonin E.V."/>
            <person name="Zdobnov E.M."/>
            <person name="Grigoriev I.V."/>
            <person name="Lynch M."/>
            <person name="Boore J.L."/>
        </authorList>
    </citation>
    <scope>NUCLEOTIDE SEQUENCE [LARGE SCALE GENOMIC DNA]</scope>
</reference>
<evidence type="ECO:0000256" key="10">
    <source>
        <dbReference type="ARBA" id="ARBA00047770"/>
    </source>
</evidence>
<dbReference type="GO" id="GO:0140956">
    <property type="term" value="F:histone H3K79 trimethyltransferase activity"/>
    <property type="evidence" value="ECO:0007669"/>
    <property type="project" value="UniProtKB-EC"/>
</dbReference>
<dbReference type="PhylomeDB" id="E9GW11"/>
<evidence type="ECO:0000256" key="6">
    <source>
        <dbReference type="ARBA" id="ARBA00022691"/>
    </source>
</evidence>
<keyword evidence="5 11" id="KW-0808">Transferase</keyword>
<evidence type="ECO:0000256" key="3">
    <source>
        <dbReference type="ARBA" id="ARBA00020987"/>
    </source>
</evidence>
<dbReference type="HOGENOM" id="CLU_071213_0_0_1"/>
<dbReference type="GO" id="GO:0005634">
    <property type="term" value="C:nucleus"/>
    <property type="evidence" value="ECO:0000318"/>
    <property type="project" value="GO_Central"/>
</dbReference>
<dbReference type="Gene3D" id="3.40.50.150">
    <property type="entry name" value="Vaccinia Virus protein VP39"/>
    <property type="match status" value="1"/>
</dbReference>
<name>E9GW11_DAPPU</name>
<dbReference type="InterPro" id="IPR025789">
    <property type="entry name" value="DOT1_dom"/>
</dbReference>
<evidence type="ECO:0000256" key="2">
    <source>
        <dbReference type="ARBA" id="ARBA00012190"/>
    </source>
</evidence>
<dbReference type="FunFam" id="3.40.50.150:FF:000033">
    <property type="entry name" value="Histone-lysine N-methyltransferase, H3 lysine-79 specific"/>
    <property type="match status" value="1"/>
</dbReference>
<evidence type="ECO:0000313" key="14">
    <source>
        <dbReference type="Proteomes" id="UP000000305"/>
    </source>
</evidence>
<dbReference type="InterPro" id="IPR029063">
    <property type="entry name" value="SAM-dependent_MTases_sf"/>
</dbReference>
<dbReference type="GO" id="GO:0000077">
    <property type="term" value="P:DNA damage checkpoint signaling"/>
    <property type="evidence" value="ECO:0000318"/>
    <property type="project" value="GO_Central"/>
</dbReference>
<evidence type="ECO:0000256" key="8">
    <source>
        <dbReference type="ARBA" id="ARBA00023242"/>
    </source>
</evidence>
<dbReference type="OrthoDB" id="443402at2759"/>
<comment type="catalytic activity">
    <reaction evidence="10 11">
        <text>L-lysyl(79)-[histone H3] + 3 S-adenosyl-L-methionine = N(6),N(6),N(6)-trimethyl-L-lysyl(79)-[histone H3] + 3 S-adenosyl-L-homocysteine + 3 H(+)</text>
        <dbReference type="Rhea" id="RHEA:60328"/>
        <dbReference type="Rhea" id="RHEA-COMP:15549"/>
        <dbReference type="Rhea" id="RHEA-COMP:15552"/>
        <dbReference type="ChEBI" id="CHEBI:15378"/>
        <dbReference type="ChEBI" id="CHEBI:29969"/>
        <dbReference type="ChEBI" id="CHEBI:57856"/>
        <dbReference type="ChEBI" id="CHEBI:59789"/>
        <dbReference type="ChEBI" id="CHEBI:61961"/>
        <dbReference type="EC" id="2.1.1.360"/>
    </reaction>
</comment>
<keyword evidence="14" id="KW-1185">Reference proteome</keyword>
<evidence type="ECO:0000256" key="11">
    <source>
        <dbReference type="RuleBase" id="RU271113"/>
    </source>
</evidence>
<dbReference type="InParanoid" id="E9GW11"/>
<dbReference type="Pfam" id="PF08123">
    <property type="entry name" value="DOT1"/>
    <property type="match status" value="1"/>
</dbReference>
<keyword evidence="4 11" id="KW-0489">Methyltransferase</keyword>
<evidence type="ECO:0000256" key="9">
    <source>
        <dbReference type="ARBA" id="ARBA00029821"/>
    </source>
</evidence>
<dbReference type="OMA" id="RVETCEY"/>
<dbReference type="InterPro" id="IPR030445">
    <property type="entry name" value="H3-K79_meTrfase"/>
</dbReference>
<comment type="similarity">
    <text evidence="11">Belongs to the class I-like SAM-binding methyltransferase superfamily. DOT1 family.</text>
</comment>
<dbReference type="CDD" id="cd02440">
    <property type="entry name" value="AdoMet_MTases"/>
    <property type="match status" value="1"/>
</dbReference>
<dbReference type="GO" id="GO:0031509">
    <property type="term" value="P:subtelomeric heterochromatin formation"/>
    <property type="evidence" value="ECO:0000318"/>
    <property type="project" value="GO_Central"/>
</dbReference>
<keyword evidence="6 11" id="KW-0949">S-adenosyl-L-methionine</keyword>
<dbReference type="PANTHER" id="PTHR21451">
    <property type="entry name" value="HISTONE H3 METHYLTRANSFERASE"/>
    <property type="match status" value="1"/>
</dbReference>
<dbReference type="GO" id="GO:0035097">
    <property type="term" value="C:histone methyltransferase complex"/>
    <property type="evidence" value="ECO:0007669"/>
    <property type="project" value="UniProtKB-ARBA"/>
</dbReference>
<dbReference type="KEGG" id="dpx:DAPPUDRAFT_198981"/>
<evidence type="ECO:0000256" key="7">
    <source>
        <dbReference type="ARBA" id="ARBA00022853"/>
    </source>
</evidence>
<dbReference type="Proteomes" id="UP000000305">
    <property type="component" value="Unassembled WGS sequence"/>
</dbReference>
<dbReference type="PROSITE" id="PS51569">
    <property type="entry name" value="DOT1"/>
    <property type="match status" value="1"/>
</dbReference>
<organism evidence="13 14">
    <name type="scientific">Daphnia pulex</name>
    <name type="common">Water flea</name>
    <dbReference type="NCBI Taxonomy" id="6669"/>
    <lineage>
        <taxon>Eukaryota</taxon>
        <taxon>Metazoa</taxon>
        <taxon>Ecdysozoa</taxon>
        <taxon>Arthropoda</taxon>
        <taxon>Crustacea</taxon>
        <taxon>Branchiopoda</taxon>
        <taxon>Diplostraca</taxon>
        <taxon>Cladocera</taxon>
        <taxon>Anomopoda</taxon>
        <taxon>Daphniidae</taxon>
        <taxon>Daphnia</taxon>
    </lineage>
</organism>
<accession>E9GW11</accession>
<feature type="non-terminal residue" evidence="13">
    <location>
        <position position="337"/>
    </location>
</feature>
<proteinExistence type="inferred from homology"/>
<keyword evidence="8 11" id="KW-0539">Nucleus</keyword>
<dbReference type="eggNOG" id="KOG3924">
    <property type="taxonomic scope" value="Eukaryota"/>
</dbReference>
<dbReference type="GO" id="GO:0000781">
    <property type="term" value="C:chromosome, telomeric region"/>
    <property type="evidence" value="ECO:0007669"/>
    <property type="project" value="GOC"/>
</dbReference>
<evidence type="ECO:0000256" key="1">
    <source>
        <dbReference type="ARBA" id="ARBA00004123"/>
    </source>
</evidence>
<sequence length="337" mass="38937">MVMALELRLHSPAGTEPNVYKWPLTSGRGADRIDGAIELVETIRWVGEDFPEMAIESNILSGYDTKSYESMKNLVDKYNRAIDTILQLEKEAGRPMDRLNRRPSRGLLRHILQQVYNQAVTDPDKLNQYEPFSPEVYGETSYDLVCQMIDHVNVTEEDTFIDLGSGVGQVVLQVAASTPCKMAWGVERSEWPNRYAENMDFHFKRLMRWWGKRYGEYQLIKGDFLDQRHTEKVNSANIIFVNNFAFGPNLDHQLKERFADLRDGARIVSSKAFCPLNFRITDRNLSDIGTIIHVSELSPLRGSVSWTGKPVSYYLHIIDRTKLERYFNQLNHQQVKK</sequence>
<protein>
    <recommendedName>
        <fullName evidence="3 11">Histone-lysine N-methyltransferase, H3 lysine-79 specific</fullName>
        <ecNumber evidence="2 11">2.1.1.360</ecNumber>
    </recommendedName>
    <alternativeName>
        <fullName evidence="9 11">Histone H3-K79 methyltransferase</fullName>
    </alternativeName>
</protein>
<gene>
    <name evidence="13" type="ORF">DAPPUDRAFT_198981</name>
</gene>
<evidence type="ECO:0000259" key="12">
    <source>
        <dbReference type="PROSITE" id="PS51569"/>
    </source>
</evidence>
<evidence type="ECO:0000256" key="5">
    <source>
        <dbReference type="ARBA" id="ARBA00022679"/>
    </source>
</evidence>
<evidence type="ECO:0000313" key="13">
    <source>
        <dbReference type="EMBL" id="EFX76269.1"/>
    </source>
</evidence>
<comment type="miscellaneous">
    <text evidence="11">In contrast to other lysine histone methyltransferases, it does not contain a SET domain, suggesting the existence of another mechanism for methylation of lysine residues of histones.</text>
</comment>
<dbReference type="EC" id="2.1.1.360" evidence="2 11"/>
<dbReference type="SUPFAM" id="SSF53335">
    <property type="entry name" value="S-adenosyl-L-methionine-dependent methyltransferases"/>
    <property type="match status" value="1"/>
</dbReference>